<dbReference type="KEGG" id="caua:113099760"/>
<evidence type="ECO:0000313" key="3">
    <source>
        <dbReference type="Proteomes" id="UP000515129"/>
    </source>
</evidence>
<reference evidence="4" key="1">
    <citation type="submission" date="2025-08" db="UniProtKB">
        <authorList>
            <consortium name="RefSeq"/>
        </authorList>
    </citation>
    <scope>IDENTIFICATION</scope>
    <source>
        <strain evidence="4">Wakin</strain>
        <tissue evidence="4">Muscle</tissue>
    </source>
</reference>
<feature type="domain" description="Fibrinogen C-terminal" evidence="2">
    <location>
        <begin position="1"/>
        <end position="84"/>
    </location>
</feature>
<keyword evidence="1" id="KW-0472">Membrane</keyword>
<organism evidence="3 4">
    <name type="scientific">Carassius auratus</name>
    <name type="common">Goldfish</name>
    <dbReference type="NCBI Taxonomy" id="7957"/>
    <lineage>
        <taxon>Eukaryota</taxon>
        <taxon>Metazoa</taxon>
        <taxon>Chordata</taxon>
        <taxon>Craniata</taxon>
        <taxon>Vertebrata</taxon>
        <taxon>Euteleostomi</taxon>
        <taxon>Actinopterygii</taxon>
        <taxon>Neopterygii</taxon>
        <taxon>Teleostei</taxon>
        <taxon>Ostariophysi</taxon>
        <taxon>Cypriniformes</taxon>
        <taxon>Cyprinidae</taxon>
        <taxon>Cyprininae</taxon>
        <taxon>Carassius</taxon>
    </lineage>
</organism>
<dbReference type="SUPFAM" id="SSF56496">
    <property type="entry name" value="Fibrinogen C-terminal domain-like"/>
    <property type="match status" value="1"/>
</dbReference>
<accession>A0A6P6PJD6</accession>
<keyword evidence="1" id="KW-1133">Transmembrane helix</keyword>
<dbReference type="GeneID" id="113099760"/>
<name>A0A6P6PJD6_CARAU</name>
<dbReference type="Gene3D" id="3.90.215.10">
    <property type="entry name" value="Gamma Fibrinogen, chain A, domain 1"/>
    <property type="match status" value="1"/>
</dbReference>
<dbReference type="Proteomes" id="UP000515129">
    <property type="component" value="Unplaced"/>
</dbReference>
<sequence>MEGSVNFYRPWDQYKRGFGNVEGEYWLGLENMNQLTRNRRDTLRVDLEDFEGNQVFAVYSSFSVGPEADGYRLHVSGFIDGGAGRCYSFALCLSLLVLLADICLLPSLLCLCYLPALFGSTCDCY</sequence>
<dbReference type="GO" id="GO:0005615">
    <property type="term" value="C:extracellular space"/>
    <property type="evidence" value="ECO:0007669"/>
    <property type="project" value="TreeGrafter"/>
</dbReference>
<dbReference type="Pfam" id="PF00147">
    <property type="entry name" value="Fibrinogen_C"/>
    <property type="match status" value="1"/>
</dbReference>
<evidence type="ECO:0000256" key="1">
    <source>
        <dbReference type="SAM" id="Phobius"/>
    </source>
</evidence>
<dbReference type="PROSITE" id="PS51406">
    <property type="entry name" value="FIBRINOGEN_C_2"/>
    <property type="match status" value="1"/>
</dbReference>
<evidence type="ECO:0000259" key="2">
    <source>
        <dbReference type="PROSITE" id="PS51406"/>
    </source>
</evidence>
<dbReference type="GO" id="GO:0048251">
    <property type="term" value="P:elastic fiber assembly"/>
    <property type="evidence" value="ECO:0007669"/>
    <property type="project" value="TreeGrafter"/>
</dbReference>
<dbReference type="RefSeq" id="XP_026120490.1">
    <property type="nucleotide sequence ID" value="XM_026264705.1"/>
</dbReference>
<dbReference type="InterPro" id="IPR050373">
    <property type="entry name" value="Fibrinogen_C-term_domain"/>
</dbReference>
<evidence type="ECO:0000313" key="4">
    <source>
        <dbReference type="RefSeq" id="XP_026120490.1"/>
    </source>
</evidence>
<dbReference type="AlphaFoldDB" id="A0A6P6PJD6"/>
<feature type="transmembrane region" description="Helical" evidence="1">
    <location>
        <begin position="95"/>
        <end position="118"/>
    </location>
</feature>
<keyword evidence="3" id="KW-1185">Reference proteome</keyword>
<dbReference type="SMART" id="SM00186">
    <property type="entry name" value="FBG"/>
    <property type="match status" value="1"/>
</dbReference>
<dbReference type="InterPro" id="IPR002181">
    <property type="entry name" value="Fibrinogen_a/b/g_C_dom"/>
</dbReference>
<protein>
    <submittedName>
        <fullName evidence="4">Microfibril-associated glycoprotein 4-like</fullName>
    </submittedName>
</protein>
<dbReference type="PANTHER" id="PTHR19143">
    <property type="entry name" value="FIBRINOGEN/TENASCIN/ANGIOPOEITIN"/>
    <property type="match status" value="1"/>
</dbReference>
<gene>
    <name evidence="4" type="primary">LOC113099760</name>
</gene>
<dbReference type="OrthoDB" id="7735550at2759"/>
<dbReference type="InterPro" id="IPR014716">
    <property type="entry name" value="Fibrinogen_a/b/g_C_1"/>
</dbReference>
<keyword evidence="1" id="KW-0812">Transmembrane</keyword>
<dbReference type="InterPro" id="IPR036056">
    <property type="entry name" value="Fibrinogen-like_C"/>
</dbReference>
<proteinExistence type="predicted"/>
<dbReference type="PANTHER" id="PTHR19143:SF225">
    <property type="entry name" value="MICROFIBRIL-ASSOCIATED GLYCOPROTEIN 4"/>
    <property type="match status" value="1"/>
</dbReference>